<dbReference type="FunFam" id="3.30.70.20:FF:000042">
    <property type="entry name" value="Cytosolic Fe-S cluster assembly factor NAR1"/>
    <property type="match status" value="1"/>
</dbReference>
<evidence type="ECO:0000313" key="13">
    <source>
        <dbReference type="EMBL" id="TPX37701.1"/>
    </source>
</evidence>
<dbReference type="Gene3D" id="3.40.50.10320">
    <property type="entry name" value="LmbE-like"/>
    <property type="match status" value="1"/>
</dbReference>
<dbReference type="InterPro" id="IPR004108">
    <property type="entry name" value="Fe_hydrogenase_lsu_C"/>
</dbReference>
<dbReference type="Proteomes" id="UP000319731">
    <property type="component" value="Unassembled WGS sequence"/>
</dbReference>
<evidence type="ECO:0000256" key="2">
    <source>
        <dbReference type="ARBA" id="ARBA00006596"/>
    </source>
</evidence>
<dbReference type="SUPFAM" id="SSF102588">
    <property type="entry name" value="LmbE-like"/>
    <property type="match status" value="1"/>
</dbReference>
<keyword evidence="9" id="KW-0411">Iron-sulfur</keyword>
<evidence type="ECO:0000256" key="10">
    <source>
        <dbReference type="ARBA" id="ARBA00025099"/>
    </source>
</evidence>
<dbReference type="Pfam" id="PF02906">
    <property type="entry name" value="Fe_hyd_lg_C"/>
    <property type="match status" value="1"/>
</dbReference>
<sequence length="832" mass="92426">MANNFSGALLLTDLNDFISPSQACIKPVEVKKTSDSNAAKNEIRIDDTGDYYEISQTGATRLEKATITLNDCLACSGCITSAETVLITQQSQEELYSILDQNRLAREAGLPTKTIVISLSPQSRASFAAKYDMPVLQAHRKLAWFFRQYLGIEYMFDTSFARDFSLLESAREFVAGYRRRAVDGVSVPMLASACPGWICYAEKTHSYILPYIASTKSPQQIMGSLVKDWLASHLNLPASSIYHVSVMPCYDKKLEASRSDFYSDVYATRDVDCVLTTGEVERMFANHQFNFASLLEMDIETNWTKCTVNPLGLPTLLGAEGNSSGGYLSYIFRYAAHELFGISLTARDVELGNDALGVAIKAGRNSDFWEVCLLNPQDPNTPLLKFAAAYGFRNIQNLVRKIKQPNNSTNGIGSVNTTVTAPGSRVSRRAGRQTAESDHHFVEVMACPSGCINGGGQLKPEGDMTTSSSAAGTGKEWVAHAEAAYKSLEATQAPEANQEIWRLYREWLGGEDSEKAHKMLHTQYHAVEAFDVNPLAPMDLITNEVVTFSAIVCAVILLYYGLSTPYYNIIYPKNQSKLSRTHPAELLPAGGRYEDLPHILIVTAHPDDECMFFGPILCTLKSYGLPVALLCFSTGNHQGLGVTRRKELDEACRDFGILDVTCLDEPDLQDNPSCTWKPERISELLNQHISRMKNGCRAIITFDDYGVSGHANHRALFHGAQLYMSSPNKKNPPPPAYSLTSIPLYRKFTSHLDLIYSAAPLRNLFTAQSSPIPIPFAKDELLPVLFVSTSEQYRVSVGAMLKHASQMVWFRWLYITFSRYMVVNDLKKVPHM</sequence>
<dbReference type="Pfam" id="PF02256">
    <property type="entry name" value="Fe_hyd_SSU"/>
    <property type="match status" value="1"/>
</dbReference>
<keyword evidence="8" id="KW-0408">Iron</keyword>
<dbReference type="RefSeq" id="XP_031027612.1">
    <property type="nucleotide sequence ID" value="XM_031166661.1"/>
</dbReference>
<dbReference type="GO" id="GO:0051539">
    <property type="term" value="F:4 iron, 4 sulfur cluster binding"/>
    <property type="evidence" value="ECO:0007669"/>
    <property type="project" value="UniProtKB-KW"/>
</dbReference>
<evidence type="ECO:0000256" key="7">
    <source>
        <dbReference type="ARBA" id="ARBA00022723"/>
    </source>
</evidence>
<evidence type="ECO:0000259" key="12">
    <source>
        <dbReference type="SMART" id="SM00902"/>
    </source>
</evidence>
<organism evidence="13 14">
    <name type="scientific">Synchytrium microbalum</name>
    <dbReference type="NCBI Taxonomy" id="1806994"/>
    <lineage>
        <taxon>Eukaryota</taxon>
        <taxon>Fungi</taxon>
        <taxon>Fungi incertae sedis</taxon>
        <taxon>Chytridiomycota</taxon>
        <taxon>Chytridiomycota incertae sedis</taxon>
        <taxon>Chytridiomycetes</taxon>
        <taxon>Synchytriales</taxon>
        <taxon>Synchytriaceae</taxon>
        <taxon>Synchytrium</taxon>
    </lineage>
</organism>
<dbReference type="Gene3D" id="3.40.50.1780">
    <property type="match status" value="2"/>
</dbReference>
<dbReference type="AlphaFoldDB" id="A0A507CDW4"/>
<reference evidence="13 14" key="1">
    <citation type="journal article" date="2019" name="Sci. Rep.">
        <title>Comparative genomics of chytrid fungi reveal insights into the obligate biotrophic and pathogenic lifestyle of Synchytrium endobioticum.</title>
        <authorList>
            <person name="van de Vossenberg B.T.L.H."/>
            <person name="Warris S."/>
            <person name="Nguyen H.D.T."/>
            <person name="van Gent-Pelzer M.P.E."/>
            <person name="Joly D.L."/>
            <person name="van de Geest H.C."/>
            <person name="Bonants P.J.M."/>
            <person name="Smith D.S."/>
            <person name="Levesque C.A."/>
            <person name="van der Lee T.A.J."/>
        </authorList>
    </citation>
    <scope>NUCLEOTIDE SEQUENCE [LARGE SCALE GENOMIC DNA]</scope>
    <source>
        <strain evidence="13 14">JEL517</strain>
    </source>
</reference>
<evidence type="ECO:0000256" key="9">
    <source>
        <dbReference type="ARBA" id="ARBA00023014"/>
    </source>
</evidence>
<dbReference type="STRING" id="1806994.A0A507CDW4"/>
<evidence type="ECO:0000256" key="3">
    <source>
        <dbReference type="ARBA" id="ARBA00012176"/>
    </source>
</evidence>
<evidence type="ECO:0000256" key="6">
    <source>
        <dbReference type="ARBA" id="ARBA00022485"/>
    </source>
</evidence>
<evidence type="ECO:0000256" key="5">
    <source>
        <dbReference type="ARBA" id="ARBA00017073"/>
    </source>
</evidence>
<dbReference type="GO" id="GO:0000225">
    <property type="term" value="F:N-acetylglucosaminylphosphatidylinositol deacetylase activity"/>
    <property type="evidence" value="ECO:0007669"/>
    <property type="project" value="UniProtKB-EC"/>
</dbReference>
<accession>A0A507CDW4</accession>
<name>A0A507CDW4_9FUNG</name>
<dbReference type="InterPro" id="IPR009016">
    <property type="entry name" value="Fe_hydrogenase"/>
</dbReference>
<comment type="function">
    <text evidence="10">Component of the cytosolic Fe/S protein assembly machinery. Required for maturation of extramitochondrial Fe/S proteins. May play a role in the transfer of pre-assembled Fe/S clusters to target apoproteins.</text>
</comment>
<evidence type="ECO:0000256" key="8">
    <source>
        <dbReference type="ARBA" id="ARBA00023004"/>
    </source>
</evidence>
<dbReference type="SUPFAM" id="SSF53920">
    <property type="entry name" value="Fe-only hydrogenase"/>
    <property type="match status" value="1"/>
</dbReference>
<dbReference type="Pfam" id="PF02585">
    <property type="entry name" value="PIG-L"/>
    <property type="match status" value="1"/>
</dbReference>
<dbReference type="InterPro" id="IPR036991">
    <property type="entry name" value="Fe_hydrogenase_ssu_sf"/>
</dbReference>
<evidence type="ECO:0000313" key="14">
    <source>
        <dbReference type="Proteomes" id="UP000319731"/>
    </source>
</evidence>
<protein>
    <recommendedName>
        <fullName evidence="4">Cytosolic Fe-S cluster assembly factor NAR1</fullName>
        <ecNumber evidence="3">3.5.1.89</ecNumber>
    </recommendedName>
    <alternativeName>
        <fullName evidence="5">Cytosolic Fe-S cluster assembly factor nar1</fullName>
    </alternativeName>
    <alternativeName>
        <fullName evidence="11">Nuclear architecture-related protein 1</fullName>
    </alternativeName>
</protein>
<dbReference type="GeneID" id="42001958"/>
<dbReference type="InterPro" id="IPR003737">
    <property type="entry name" value="GlcNAc_PI_deacetylase-related"/>
</dbReference>
<evidence type="ECO:0000256" key="11">
    <source>
        <dbReference type="ARBA" id="ARBA00031269"/>
    </source>
</evidence>
<dbReference type="OrthoDB" id="10253113at2759"/>
<comment type="caution">
    <text evidence="13">The sequence shown here is derived from an EMBL/GenBank/DDBJ whole genome shotgun (WGS) entry which is preliminary data.</text>
</comment>
<keyword evidence="14" id="KW-1185">Reference proteome</keyword>
<gene>
    <name evidence="13" type="ORF">SmJEL517_g00732</name>
</gene>
<keyword evidence="7" id="KW-0479">Metal-binding</keyword>
<feature type="domain" description="Iron hydrogenase small subunit" evidence="12">
    <location>
        <begin position="471"/>
        <end position="528"/>
    </location>
</feature>
<proteinExistence type="inferred from homology"/>
<dbReference type="EMBL" id="QEAO01000002">
    <property type="protein sequence ID" value="TPX37701.1"/>
    <property type="molecule type" value="Genomic_DNA"/>
</dbReference>
<dbReference type="EC" id="3.5.1.89" evidence="3"/>
<dbReference type="PANTHER" id="PTHR11615">
    <property type="entry name" value="NITRATE, FORMATE, IRON DEHYDROGENASE"/>
    <property type="match status" value="1"/>
</dbReference>
<evidence type="ECO:0000256" key="1">
    <source>
        <dbReference type="ARBA" id="ARBA00006066"/>
    </source>
</evidence>
<dbReference type="GO" id="GO:0046872">
    <property type="term" value="F:metal ion binding"/>
    <property type="evidence" value="ECO:0007669"/>
    <property type="project" value="UniProtKB-KW"/>
</dbReference>
<dbReference type="InterPro" id="IPR050340">
    <property type="entry name" value="Cytosolic_Fe-S_CAF"/>
</dbReference>
<dbReference type="SMART" id="SM00902">
    <property type="entry name" value="Fe_hyd_SSU"/>
    <property type="match status" value="1"/>
</dbReference>
<comment type="similarity">
    <text evidence="1">Belongs to the PIGL family.</text>
</comment>
<dbReference type="InterPro" id="IPR024078">
    <property type="entry name" value="LmbE-like_dom_sf"/>
</dbReference>
<dbReference type="Gene3D" id="3.40.950.10">
    <property type="entry name" value="Fe-only Hydrogenase (Larger Subunit), Chain L, domain 3"/>
    <property type="match status" value="1"/>
</dbReference>
<dbReference type="Gene3D" id="4.10.260.20">
    <property type="entry name" value="Iron hydrogenase, small subunit"/>
    <property type="match status" value="1"/>
</dbReference>
<evidence type="ECO:0000256" key="4">
    <source>
        <dbReference type="ARBA" id="ARBA00015854"/>
    </source>
</evidence>
<keyword evidence="6" id="KW-0004">4Fe-4S</keyword>
<comment type="similarity">
    <text evidence="2">Belongs to the NARF family.</text>
</comment>
<dbReference type="InterPro" id="IPR003149">
    <property type="entry name" value="Fe_hydrogenase_ssu"/>
</dbReference>